<reference evidence="1 2" key="1">
    <citation type="submission" date="2015-04" db="EMBL/GenBank/DDBJ databases">
        <title>Complete genome sequence of Schizopora paradoxa KUC8140, a cosmopolitan wood degrader in East Asia.</title>
        <authorList>
            <consortium name="DOE Joint Genome Institute"/>
            <person name="Min B."/>
            <person name="Park H."/>
            <person name="Jang Y."/>
            <person name="Kim J.-J."/>
            <person name="Kim K.H."/>
            <person name="Pangilinan J."/>
            <person name="Lipzen A."/>
            <person name="Riley R."/>
            <person name="Grigoriev I.V."/>
            <person name="Spatafora J.W."/>
            <person name="Choi I.-G."/>
        </authorList>
    </citation>
    <scope>NUCLEOTIDE SEQUENCE [LARGE SCALE GENOMIC DNA]</scope>
    <source>
        <strain evidence="1 2">KUC8140</strain>
    </source>
</reference>
<organism evidence="1 2">
    <name type="scientific">Schizopora paradoxa</name>
    <dbReference type="NCBI Taxonomy" id="27342"/>
    <lineage>
        <taxon>Eukaryota</taxon>
        <taxon>Fungi</taxon>
        <taxon>Dikarya</taxon>
        <taxon>Basidiomycota</taxon>
        <taxon>Agaricomycotina</taxon>
        <taxon>Agaricomycetes</taxon>
        <taxon>Hymenochaetales</taxon>
        <taxon>Schizoporaceae</taxon>
        <taxon>Schizopora</taxon>
    </lineage>
</organism>
<dbReference type="Proteomes" id="UP000053477">
    <property type="component" value="Unassembled WGS sequence"/>
</dbReference>
<dbReference type="EMBL" id="KQ086033">
    <property type="protein sequence ID" value="KLO10186.1"/>
    <property type="molecule type" value="Genomic_DNA"/>
</dbReference>
<accession>A0A0H2RZH7</accession>
<sequence>MTSEEFALIDHARYHTKCGLRAATATAQRANIFLQARGSPLSRELGCIKTSSSENPVGKTDGRGKLPSPVLSVIKVHLTLLCDTKEATTYEERGREKAAVEYLEAHREVDHTGKYPSSRYAAEMRAPATMLEKSGMVDLQWNGNLKRRRDGGKSHRLPVCAKRVRTRGPARQRGDADVRLTMEHKLAAFEVSNVEKGTEERLDVSRET</sequence>
<protein>
    <submittedName>
        <fullName evidence="1">Uncharacterized protein</fullName>
    </submittedName>
</protein>
<dbReference type="AlphaFoldDB" id="A0A0H2RZH7"/>
<evidence type="ECO:0000313" key="1">
    <source>
        <dbReference type="EMBL" id="KLO10186.1"/>
    </source>
</evidence>
<name>A0A0H2RZH7_9AGAM</name>
<evidence type="ECO:0000313" key="2">
    <source>
        <dbReference type="Proteomes" id="UP000053477"/>
    </source>
</evidence>
<gene>
    <name evidence="1" type="ORF">SCHPADRAFT_529781</name>
</gene>
<dbReference type="InParanoid" id="A0A0H2RZH7"/>
<proteinExistence type="predicted"/>
<keyword evidence="2" id="KW-1185">Reference proteome</keyword>